<organism evidence="1">
    <name type="scientific">Klebsiella pneumoniae</name>
    <dbReference type="NCBI Taxonomy" id="573"/>
    <lineage>
        <taxon>Bacteria</taxon>
        <taxon>Pseudomonadati</taxon>
        <taxon>Pseudomonadota</taxon>
        <taxon>Gammaproteobacteria</taxon>
        <taxon>Enterobacterales</taxon>
        <taxon>Enterobacteriaceae</taxon>
        <taxon>Klebsiella/Raoultella group</taxon>
        <taxon>Klebsiella</taxon>
        <taxon>Klebsiella pneumoniae complex</taxon>
    </lineage>
</organism>
<accession>A0A8B0SS98</accession>
<geneLocation type="plasmid" evidence="1">
    <name>p17-15-vir-like</name>
</geneLocation>
<reference evidence="1" key="1">
    <citation type="submission" date="2020-01" db="EMBL/GenBank/DDBJ databases">
        <authorList>
            <person name="Qin S."/>
        </authorList>
    </citation>
    <scope>NUCLEOTIDE SEQUENCE</scope>
    <source>
        <strain evidence="1">CVir17-16-YZ6g</strain>
        <plasmid evidence="1">p17-15-vir-like</plasmid>
    </source>
</reference>
<dbReference type="EMBL" id="MN956836">
    <property type="protein sequence ID" value="QTX13839.1"/>
    <property type="molecule type" value="Genomic_DNA"/>
</dbReference>
<protein>
    <submittedName>
        <fullName evidence="1">Uncharacterized protein</fullName>
    </submittedName>
</protein>
<sequence length="53" mass="6144">MKEISELDNHQQSPAGSIVSLNEVYNSDTEEILATYRLLPETEKTKIYIVWFV</sequence>
<evidence type="ECO:0000313" key="1">
    <source>
        <dbReference type="EMBL" id="QTX13839.1"/>
    </source>
</evidence>
<keyword evidence="1" id="KW-0614">Plasmid</keyword>
<name>A0A8B0SS98_KLEPN</name>
<dbReference type="AlphaFoldDB" id="A0A8B0SS98"/>
<proteinExistence type="predicted"/>